<dbReference type="EMBL" id="JBHSZH010000005">
    <property type="protein sequence ID" value="MFC7082333.1"/>
    <property type="molecule type" value="Genomic_DNA"/>
</dbReference>
<dbReference type="Proteomes" id="UP001596407">
    <property type="component" value="Unassembled WGS sequence"/>
</dbReference>
<dbReference type="PANTHER" id="PTHR43300">
    <property type="entry name" value="ACETYLTRANSFERASE"/>
    <property type="match status" value="1"/>
</dbReference>
<dbReference type="RefSeq" id="WP_382210311.1">
    <property type="nucleotide sequence ID" value="NZ_JBHSZH010000005.1"/>
</dbReference>
<accession>A0ABD5WWW6</accession>
<reference evidence="1 2" key="1">
    <citation type="journal article" date="2019" name="Int. J. Syst. Evol. Microbiol.">
        <title>The Global Catalogue of Microorganisms (GCM) 10K type strain sequencing project: providing services to taxonomists for standard genome sequencing and annotation.</title>
        <authorList>
            <consortium name="The Broad Institute Genomics Platform"/>
            <consortium name="The Broad Institute Genome Sequencing Center for Infectious Disease"/>
            <person name="Wu L."/>
            <person name="Ma J."/>
        </authorList>
    </citation>
    <scope>NUCLEOTIDE SEQUENCE [LARGE SCALE GENOMIC DNA]</scope>
    <source>
        <strain evidence="1 2">DT72</strain>
    </source>
</reference>
<proteinExistence type="predicted"/>
<gene>
    <name evidence="1" type="ORF">ACFQJ6_21850</name>
</gene>
<dbReference type="Gene3D" id="2.160.10.10">
    <property type="entry name" value="Hexapeptide repeat proteins"/>
    <property type="match status" value="1"/>
</dbReference>
<dbReference type="CDD" id="cd03360">
    <property type="entry name" value="LbH_AT_putative"/>
    <property type="match status" value="1"/>
</dbReference>
<dbReference type="InterPro" id="IPR001451">
    <property type="entry name" value="Hexapep"/>
</dbReference>
<keyword evidence="2" id="KW-1185">Reference proteome</keyword>
<name>A0ABD5WWW6_9EURY</name>
<comment type="caution">
    <text evidence="1">The sequence shown here is derived from an EMBL/GenBank/DDBJ whole genome shotgun (WGS) entry which is preliminary data.</text>
</comment>
<dbReference type="AlphaFoldDB" id="A0ABD5WWW6"/>
<dbReference type="NCBIfam" id="TIGR03570">
    <property type="entry name" value="NeuD_NnaD"/>
    <property type="match status" value="1"/>
</dbReference>
<dbReference type="InterPro" id="IPR050179">
    <property type="entry name" value="Trans_hexapeptide_repeat"/>
</dbReference>
<dbReference type="SUPFAM" id="SSF51161">
    <property type="entry name" value="Trimeric LpxA-like enzymes"/>
    <property type="match status" value="1"/>
</dbReference>
<dbReference type="InterPro" id="IPR020019">
    <property type="entry name" value="AcTrfase_PglD-like"/>
</dbReference>
<evidence type="ECO:0000313" key="2">
    <source>
        <dbReference type="Proteomes" id="UP001596407"/>
    </source>
</evidence>
<protein>
    <submittedName>
        <fullName evidence="1">Acetyltransferase</fullName>
    </submittedName>
</protein>
<organism evidence="1 2">
    <name type="scientific">Halorussus caseinilyticus</name>
    <dbReference type="NCBI Taxonomy" id="3034025"/>
    <lineage>
        <taxon>Archaea</taxon>
        <taxon>Methanobacteriati</taxon>
        <taxon>Methanobacteriota</taxon>
        <taxon>Stenosarchaea group</taxon>
        <taxon>Halobacteria</taxon>
        <taxon>Halobacteriales</taxon>
        <taxon>Haladaptataceae</taxon>
        <taxon>Halorussus</taxon>
    </lineage>
</organism>
<dbReference type="Pfam" id="PF00132">
    <property type="entry name" value="Hexapep"/>
    <property type="match status" value="1"/>
</dbReference>
<dbReference type="InterPro" id="IPR011004">
    <property type="entry name" value="Trimer_LpxA-like_sf"/>
</dbReference>
<dbReference type="PANTHER" id="PTHR43300:SF4">
    <property type="entry name" value="ACYL-[ACYL-CARRIER-PROTEIN]--UDP-N-ACETYLGLUCOSAMINE O-ACYLTRANSFERASE"/>
    <property type="match status" value="1"/>
</dbReference>
<sequence>MARRHSLVPPDEPPFYYGTIQISYEPTRENGRQGPYHRRRGETAKIAHEYFRFDSPHTVHAFSAEEEYIDSETVQGLPVVPFSELAEKYPPSEYAAFVAVSSTKLNRVRQDLYERTKENGYSLVSYVSSDAFVWRTAEIGENAFILENNVVQHDCTIGDNVVLWSGNHVGHRSRIGDHSFITSHAVISGFCDVGEFSFIGVNACIADETSIGNDCIVGAGGVVHRDLKEGKVYVGNPVAPLEKSSYESMGMERPEE</sequence>
<evidence type="ECO:0000313" key="1">
    <source>
        <dbReference type="EMBL" id="MFC7082333.1"/>
    </source>
</evidence>